<dbReference type="EMBL" id="AMZH03009810">
    <property type="protein sequence ID" value="RRT56027.1"/>
    <property type="molecule type" value="Genomic_DNA"/>
</dbReference>
<organism evidence="2 3">
    <name type="scientific">Ensete ventricosum</name>
    <name type="common">Abyssinian banana</name>
    <name type="synonym">Musa ensete</name>
    <dbReference type="NCBI Taxonomy" id="4639"/>
    <lineage>
        <taxon>Eukaryota</taxon>
        <taxon>Viridiplantae</taxon>
        <taxon>Streptophyta</taxon>
        <taxon>Embryophyta</taxon>
        <taxon>Tracheophyta</taxon>
        <taxon>Spermatophyta</taxon>
        <taxon>Magnoliopsida</taxon>
        <taxon>Liliopsida</taxon>
        <taxon>Zingiberales</taxon>
        <taxon>Musaceae</taxon>
        <taxon>Ensete</taxon>
    </lineage>
</organism>
<evidence type="ECO:0000256" key="1">
    <source>
        <dbReference type="SAM" id="MobiDB-lite"/>
    </source>
</evidence>
<feature type="region of interest" description="Disordered" evidence="1">
    <location>
        <begin position="23"/>
        <end position="46"/>
    </location>
</feature>
<gene>
    <name evidence="2" type="ORF">B296_00027566</name>
</gene>
<evidence type="ECO:0000313" key="3">
    <source>
        <dbReference type="Proteomes" id="UP000287651"/>
    </source>
</evidence>
<reference evidence="2 3" key="1">
    <citation type="journal article" date="2014" name="Agronomy (Basel)">
        <title>A Draft Genome Sequence for Ensete ventricosum, the Drought-Tolerant Tree Against Hunger.</title>
        <authorList>
            <person name="Harrison J."/>
            <person name="Moore K.A."/>
            <person name="Paszkiewicz K."/>
            <person name="Jones T."/>
            <person name="Grant M."/>
            <person name="Ambacheew D."/>
            <person name="Muzemil S."/>
            <person name="Studholme D.J."/>
        </authorList>
    </citation>
    <scope>NUCLEOTIDE SEQUENCE [LARGE SCALE GENOMIC DNA]</scope>
</reference>
<feature type="region of interest" description="Disordered" evidence="1">
    <location>
        <begin position="69"/>
        <end position="112"/>
    </location>
</feature>
<protein>
    <submittedName>
        <fullName evidence="2">Uncharacterized protein</fullName>
    </submittedName>
</protein>
<dbReference type="Proteomes" id="UP000287651">
    <property type="component" value="Unassembled WGS sequence"/>
</dbReference>
<feature type="compositionally biased region" description="Basic and acidic residues" evidence="1">
    <location>
        <begin position="27"/>
        <end position="38"/>
    </location>
</feature>
<dbReference type="AlphaFoldDB" id="A0A426YWC0"/>
<comment type="caution">
    <text evidence="2">The sequence shown here is derived from an EMBL/GenBank/DDBJ whole genome shotgun (WGS) entry which is preliminary data.</text>
</comment>
<evidence type="ECO:0000313" key="2">
    <source>
        <dbReference type="EMBL" id="RRT56027.1"/>
    </source>
</evidence>
<proteinExistence type="predicted"/>
<accession>A0A426YWC0</accession>
<sequence length="112" mass="12518">MEYTNLRHRIKLLEHIEVVDRPLPSSEKPHVPRTELTNRRQPISTPACATAISRGIPRKGAPDLETLLEETKPARGAPKKMGRDSTGVNMGLERTNSITSVTLPEPKYTRIP</sequence>
<name>A0A426YWC0_ENSVE</name>